<gene>
    <name evidence="3" type="ORF">BWI75_16340</name>
</gene>
<accession>A0A6N8FYZ9</accession>
<evidence type="ECO:0000256" key="2">
    <source>
        <dbReference type="RuleBase" id="RU000363"/>
    </source>
</evidence>
<sequence length="228" mass="25023">MKKLIIITGVSRGLGLAMTEAFIQAGHTVIGCARSDAAIKKLRQQFGSPHDFTVVNVAEEQQVADWAKHVLAHYEPPDLLLNNAGVINQLAPLWEVPAEEFSRVINVNIIGVTNVIRHFVPAMIQKNQGIIVNFSSGWGRSTSPEVAPYCASKWAIEGLTRSLAQELPSRMAAIPLNPGIIHTDMLDICFGEEAANYTPLQKWSRQAVPFLLQLSPRHNGSPLTVPQF</sequence>
<dbReference type="AlphaFoldDB" id="A0A6N8FYZ9"/>
<dbReference type="CDD" id="cd05233">
    <property type="entry name" value="SDR_c"/>
    <property type="match status" value="1"/>
</dbReference>
<dbReference type="GO" id="GO:0005829">
    <property type="term" value="C:cytosol"/>
    <property type="evidence" value="ECO:0007669"/>
    <property type="project" value="TreeGrafter"/>
</dbReference>
<dbReference type="InterPro" id="IPR053241">
    <property type="entry name" value="NADPH_pterin_aldehyde_rdct"/>
</dbReference>
<keyword evidence="4" id="KW-1185">Reference proteome</keyword>
<dbReference type="InterPro" id="IPR002347">
    <property type="entry name" value="SDR_fam"/>
</dbReference>
<dbReference type="RefSeq" id="WP_105219880.1">
    <property type="nucleotide sequence ID" value="NZ_CAWNSU010000049.1"/>
</dbReference>
<comment type="similarity">
    <text evidence="1 2">Belongs to the short-chain dehydrogenases/reductases (SDR) family.</text>
</comment>
<dbReference type="PROSITE" id="PS51257">
    <property type="entry name" value="PROKAR_LIPOPROTEIN"/>
    <property type="match status" value="1"/>
</dbReference>
<dbReference type="PROSITE" id="PS00061">
    <property type="entry name" value="ADH_SHORT"/>
    <property type="match status" value="1"/>
</dbReference>
<dbReference type="InterPro" id="IPR036291">
    <property type="entry name" value="NAD(P)-bd_dom_sf"/>
</dbReference>
<dbReference type="PRINTS" id="PR00080">
    <property type="entry name" value="SDRFAMILY"/>
</dbReference>
<dbReference type="SUPFAM" id="SSF51735">
    <property type="entry name" value="NAD(P)-binding Rossmann-fold domains"/>
    <property type="match status" value="1"/>
</dbReference>
<dbReference type="InterPro" id="IPR020904">
    <property type="entry name" value="Sc_DH/Rdtase_CS"/>
</dbReference>
<evidence type="ECO:0000313" key="3">
    <source>
        <dbReference type="EMBL" id="MUL37852.1"/>
    </source>
</evidence>
<dbReference type="Pfam" id="PF00106">
    <property type="entry name" value="adh_short"/>
    <property type="match status" value="1"/>
</dbReference>
<dbReference type="Gene3D" id="3.40.50.720">
    <property type="entry name" value="NAD(P)-binding Rossmann-like Domain"/>
    <property type="match status" value="1"/>
</dbReference>
<dbReference type="OrthoDB" id="9775296at2"/>
<dbReference type="GO" id="GO:0016616">
    <property type="term" value="F:oxidoreductase activity, acting on the CH-OH group of donors, NAD or NADP as acceptor"/>
    <property type="evidence" value="ECO:0007669"/>
    <property type="project" value="TreeGrafter"/>
</dbReference>
<comment type="caution">
    <text evidence="3">The sequence shown here is derived from an EMBL/GenBank/DDBJ whole genome shotgun (WGS) entry which is preliminary data.</text>
</comment>
<evidence type="ECO:0000313" key="4">
    <source>
        <dbReference type="Proteomes" id="UP000441797"/>
    </source>
</evidence>
<reference evidence="3 4" key="1">
    <citation type="journal article" date="2019" name="Front. Microbiol.">
        <title>Genomic Features for Desiccation Tolerance and Sugar Biosynthesis in the Extremophile Gloeocapsopsis sp. UTEX B3054.</title>
        <authorList>
            <person name="Urrejola C."/>
            <person name="Alcorta J."/>
            <person name="Salas L."/>
            <person name="Vasquez M."/>
            <person name="Polz M.F."/>
            <person name="Vicuna R."/>
            <person name="Diez B."/>
        </authorList>
    </citation>
    <scope>NUCLEOTIDE SEQUENCE [LARGE SCALE GENOMIC DNA]</scope>
    <source>
        <strain evidence="3 4">1H9</strain>
    </source>
</reference>
<dbReference type="PANTHER" id="PTHR45267">
    <property type="match status" value="1"/>
</dbReference>
<protein>
    <submittedName>
        <fullName evidence="3">Oxidoreductase</fullName>
    </submittedName>
</protein>
<dbReference type="PANTHER" id="PTHR45267:SF2">
    <property type="entry name" value="NADPH-DEPENDENT PTERIN ALDEHYDE REDUCTASE"/>
    <property type="match status" value="1"/>
</dbReference>
<name>A0A6N8FYZ9_9CHRO</name>
<dbReference type="PRINTS" id="PR00081">
    <property type="entry name" value="GDHRDH"/>
</dbReference>
<evidence type="ECO:0000256" key="1">
    <source>
        <dbReference type="ARBA" id="ARBA00006484"/>
    </source>
</evidence>
<dbReference type="EMBL" id="NAPY01000027">
    <property type="protein sequence ID" value="MUL37852.1"/>
    <property type="molecule type" value="Genomic_DNA"/>
</dbReference>
<dbReference type="Proteomes" id="UP000441797">
    <property type="component" value="Unassembled WGS sequence"/>
</dbReference>
<organism evidence="3 4">
    <name type="scientific">Gloeocapsopsis dulcis AAB1 = 1H9</name>
    <dbReference type="NCBI Taxonomy" id="1433147"/>
    <lineage>
        <taxon>Bacteria</taxon>
        <taxon>Bacillati</taxon>
        <taxon>Cyanobacteriota</taxon>
        <taxon>Cyanophyceae</taxon>
        <taxon>Oscillatoriophycideae</taxon>
        <taxon>Chroococcales</taxon>
        <taxon>Chroococcaceae</taxon>
        <taxon>Gloeocapsopsis</taxon>
        <taxon>Gloeocapsopsis dulcis</taxon>
    </lineage>
</organism>
<proteinExistence type="inferred from homology"/>